<protein>
    <recommendedName>
        <fullName evidence="5">Secreted protein</fullName>
    </recommendedName>
</protein>
<evidence type="ECO:0000256" key="2">
    <source>
        <dbReference type="SAM" id="SignalP"/>
    </source>
</evidence>
<dbReference type="GeneID" id="39991560"/>
<sequence length="229" mass="25702">MCAHAFITHACLPLLSLCIGSVAHIKNTRVTQSEIESPNTTRSRTPSGEQPQVKVGQHHLKSHITFIMPDPGINHLCMGCENTLAGEKERCTSSTVFGMNTRALGHKNWREVHLDAVNNVHVIKNKNNQNQRTMFSRTHNRRNVYSIPKTHTRIQFPSPLPRDITPPMYIRKVRSNISPSTPLTWATPPHGRQSPTARAQHAVPQTKAQPPPVHVENTNHDGKNQMARL</sequence>
<proteinExistence type="predicted"/>
<organism evidence="3 4">
    <name type="scientific">Trypanosoma theileri</name>
    <dbReference type="NCBI Taxonomy" id="67003"/>
    <lineage>
        <taxon>Eukaryota</taxon>
        <taxon>Discoba</taxon>
        <taxon>Euglenozoa</taxon>
        <taxon>Kinetoplastea</taxon>
        <taxon>Metakinetoplastina</taxon>
        <taxon>Trypanosomatida</taxon>
        <taxon>Trypanosomatidae</taxon>
        <taxon>Trypanosoma</taxon>
    </lineage>
</organism>
<dbReference type="AlphaFoldDB" id="A0A1X0NE06"/>
<dbReference type="VEuPathDB" id="TriTrypDB:TM35_001181030"/>
<feature type="region of interest" description="Disordered" evidence="1">
    <location>
        <begin position="178"/>
        <end position="229"/>
    </location>
</feature>
<dbReference type="Proteomes" id="UP000192257">
    <property type="component" value="Unassembled WGS sequence"/>
</dbReference>
<name>A0A1X0NE06_9TRYP</name>
<evidence type="ECO:0000313" key="4">
    <source>
        <dbReference type="Proteomes" id="UP000192257"/>
    </source>
</evidence>
<keyword evidence="4" id="KW-1185">Reference proteome</keyword>
<feature type="chain" id="PRO_5012213639" description="Secreted protein" evidence="2">
    <location>
        <begin position="24"/>
        <end position="229"/>
    </location>
</feature>
<keyword evidence="2" id="KW-0732">Signal</keyword>
<comment type="caution">
    <text evidence="3">The sequence shown here is derived from an EMBL/GenBank/DDBJ whole genome shotgun (WGS) entry which is preliminary data.</text>
</comment>
<reference evidence="3 4" key="1">
    <citation type="submission" date="2017-03" db="EMBL/GenBank/DDBJ databases">
        <title>An alternative strategy for trypanosome survival in the mammalian bloodstream revealed through genome and transcriptome analysis of the ubiquitous bovine parasite Trypanosoma (Megatrypanum) theileri.</title>
        <authorList>
            <person name="Kelly S."/>
            <person name="Ivens A."/>
            <person name="Mott A."/>
            <person name="O'Neill E."/>
            <person name="Emms D."/>
            <person name="Macleod O."/>
            <person name="Voorheis P."/>
            <person name="Matthews J."/>
            <person name="Matthews K."/>
            <person name="Carrington M."/>
        </authorList>
    </citation>
    <scope>NUCLEOTIDE SEQUENCE [LARGE SCALE GENOMIC DNA]</scope>
    <source>
        <strain evidence="3">Edinburgh</strain>
    </source>
</reference>
<feature type="non-terminal residue" evidence="3">
    <location>
        <position position="229"/>
    </location>
</feature>
<gene>
    <name evidence="3" type="ORF">TM35_001181030</name>
</gene>
<accession>A0A1X0NE06</accession>
<dbReference type="EMBL" id="NBCO01000118">
    <property type="protein sequence ID" value="ORC81415.1"/>
    <property type="molecule type" value="Genomic_DNA"/>
</dbReference>
<feature type="signal peptide" evidence="2">
    <location>
        <begin position="1"/>
        <end position="23"/>
    </location>
</feature>
<feature type="compositionally biased region" description="Polar residues" evidence="1">
    <location>
        <begin position="30"/>
        <end position="50"/>
    </location>
</feature>
<dbReference type="RefSeq" id="XP_028876927.1">
    <property type="nucleotide sequence ID" value="XM_029031780.1"/>
</dbReference>
<evidence type="ECO:0000256" key="1">
    <source>
        <dbReference type="SAM" id="MobiDB-lite"/>
    </source>
</evidence>
<feature type="region of interest" description="Disordered" evidence="1">
    <location>
        <begin position="30"/>
        <end position="52"/>
    </location>
</feature>
<evidence type="ECO:0000313" key="3">
    <source>
        <dbReference type="EMBL" id="ORC81415.1"/>
    </source>
</evidence>
<evidence type="ECO:0008006" key="5">
    <source>
        <dbReference type="Google" id="ProtNLM"/>
    </source>
</evidence>